<accession>A0A951U3V6</accession>
<organism evidence="1 2">
    <name type="scientific">Pegethrix bostrychoides GSE-TBD4-15B</name>
    <dbReference type="NCBI Taxonomy" id="2839662"/>
    <lineage>
        <taxon>Bacteria</taxon>
        <taxon>Bacillati</taxon>
        <taxon>Cyanobacteriota</taxon>
        <taxon>Cyanophyceae</taxon>
        <taxon>Oculatellales</taxon>
        <taxon>Oculatellaceae</taxon>
        <taxon>Pegethrix</taxon>
    </lineage>
</organism>
<evidence type="ECO:0000313" key="2">
    <source>
        <dbReference type="Proteomes" id="UP000707356"/>
    </source>
</evidence>
<sequence length="52" mass="5890">MIFLRVIYCDDFQEFKLQLCAACPDVGALVSIPPGSFLRAGYEFVLRLLPRP</sequence>
<proteinExistence type="predicted"/>
<gene>
    <name evidence="1" type="ORF">KME07_06415</name>
</gene>
<dbReference type="EMBL" id="JAHHHV010000029">
    <property type="protein sequence ID" value="MBW4465058.1"/>
    <property type="molecule type" value="Genomic_DNA"/>
</dbReference>
<evidence type="ECO:0000313" key="1">
    <source>
        <dbReference type="EMBL" id="MBW4465058.1"/>
    </source>
</evidence>
<dbReference type="AlphaFoldDB" id="A0A951U3V6"/>
<protein>
    <submittedName>
        <fullName evidence="1">Uncharacterized protein</fullName>
    </submittedName>
</protein>
<reference evidence="1" key="2">
    <citation type="journal article" date="2022" name="Microbiol. Resour. Announc.">
        <title>Metagenome Sequencing to Explore Phylogenomics of Terrestrial Cyanobacteria.</title>
        <authorList>
            <person name="Ward R.D."/>
            <person name="Stajich J.E."/>
            <person name="Johansen J.R."/>
            <person name="Huntemann M."/>
            <person name="Clum A."/>
            <person name="Foster B."/>
            <person name="Foster B."/>
            <person name="Roux S."/>
            <person name="Palaniappan K."/>
            <person name="Varghese N."/>
            <person name="Mukherjee S."/>
            <person name="Reddy T.B.K."/>
            <person name="Daum C."/>
            <person name="Copeland A."/>
            <person name="Chen I.A."/>
            <person name="Ivanova N.N."/>
            <person name="Kyrpides N.C."/>
            <person name="Shapiro N."/>
            <person name="Eloe-Fadrosh E.A."/>
            <person name="Pietrasiak N."/>
        </authorList>
    </citation>
    <scope>NUCLEOTIDE SEQUENCE</scope>
    <source>
        <strain evidence="1">GSE-TBD4-15B</strain>
    </source>
</reference>
<reference evidence="1" key="1">
    <citation type="submission" date="2021-05" db="EMBL/GenBank/DDBJ databases">
        <authorList>
            <person name="Pietrasiak N."/>
            <person name="Ward R."/>
            <person name="Stajich J.E."/>
            <person name="Kurbessoian T."/>
        </authorList>
    </citation>
    <scope>NUCLEOTIDE SEQUENCE</scope>
    <source>
        <strain evidence="1">GSE-TBD4-15B</strain>
    </source>
</reference>
<dbReference type="Proteomes" id="UP000707356">
    <property type="component" value="Unassembled WGS sequence"/>
</dbReference>
<comment type="caution">
    <text evidence="1">The sequence shown here is derived from an EMBL/GenBank/DDBJ whole genome shotgun (WGS) entry which is preliminary data.</text>
</comment>
<name>A0A951U3V6_9CYAN</name>